<sequence length="88" mass="9675">MHALPTPSTFHLNLLLTLCSPQPPCLLPLFLPHPSTSLPPPPPPTSPLNLLHVFLPLWARGDGGRGGGNEGRRDVNDFFTAHRRLRQT</sequence>
<keyword evidence="2" id="KW-0732">Signal</keyword>
<keyword evidence="4" id="KW-1185">Reference proteome</keyword>
<gene>
    <name evidence="3" type="ORF">Pmani_024867</name>
</gene>
<reference evidence="3" key="1">
    <citation type="submission" date="2023-11" db="EMBL/GenBank/DDBJ databases">
        <title>Genome assemblies of two species of porcelain crab, Petrolisthes cinctipes and Petrolisthes manimaculis (Anomura: Porcellanidae).</title>
        <authorList>
            <person name="Angst P."/>
        </authorList>
    </citation>
    <scope>NUCLEOTIDE SEQUENCE</scope>
    <source>
        <strain evidence="3">PB745_02</strain>
        <tissue evidence="3">Gill</tissue>
    </source>
</reference>
<evidence type="ECO:0000256" key="1">
    <source>
        <dbReference type="SAM" id="MobiDB-lite"/>
    </source>
</evidence>
<feature type="region of interest" description="Disordered" evidence="1">
    <location>
        <begin position="64"/>
        <end position="88"/>
    </location>
</feature>
<name>A0AAE1P969_9EUCA</name>
<evidence type="ECO:0000256" key="2">
    <source>
        <dbReference type="SAM" id="SignalP"/>
    </source>
</evidence>
<protein>
    <recommendedName>
        <fullName evidence="5">Secreted protein</fullName>
    </recommendedName>
</protein>
<accession>A0AAE1P969</accession>
<feature type="signal peptide" evidence="2">
    <location>
        <begin position="1"/>
        <end position="21"/>
    </location>
</feature>
<evidence type="ECO:0000313" key="3">
    <source>
        <dbReference type="EMBL" id="KAK4303100.1"/>
    </source>
</evidence>
<proteinExistence type="predicted"/>
<dbReference type="Proteomes" id="UP001292094">
    <property type="component" value="Unassembled WGS sequence"/>
</dbReference>
<feature type="chain" id="PRO_5042186480" description="Secreted protein" evidence="2">
    <location>
        <begin position="22"/>
        <end position="88"/>
    </location>
</feature>
<evidence type="ECO:0000313" key="4">
    <source>
        <dbReference type="Proteomes" id="UP001292094"/>
    </source>
</evidence>
<dbReference type="AlphaFoldDB" id="A0AAE1P969"/>
<dbReference type="EMBL" id="JAWZYT010002616">
    <property type="protein sequence ID" value="KAK4303100.1"/>
    <property type="molecule type" value="Genomic_DNA"/>
</dbReference>
<evidence type="ECO:0008006" key="5">
    <source>
        <dbReference type="Google" id="ProtNLM"/>
    </source>
</evidence>
<organism evidence="3 4">
    <name type="scientific">Petrolisthes manimaculis</name>
    <dbReference type="NCBI Taxonomy" id="1843537"/>
    <lineage>
        <taxon>Eukaryota</taxon>
        <taxon>Metazoa</taxon>
        <taxon>Ecdysozoa</taxon>
        <taxon>Arthropoda</taxon>
        <taxon>Crustacea</taxon>
        <taxon>Multicrustacea</taxon>
        <taxon>Malacostraca</taxon>
        <taxon>Eumalacostraca</taxon>
        <taxon>Eucarida</taxon>
        <taxon>Decapoda</taxon>
        <taxon>Pleocyemata</taxon>
        <taxon>Anomura</taxon>
        <taxon>Galatheoidea</taxon>
        <taxon>Porcellanidae</taxon>
        <taxon>Petrolisthes</taxon>
    </lineage>
</organism>
<comment type="caution">
    <text evidence="3">The sequence shown here is derived from an EMBL/GenBank/DDBJ whole genome shotgun (WGS) entry which is preliminary data.</text>
</comment>